<feature type="compositionally biased region" description="Polar residues" evidence="9">
    <location>
        <begin position="60"/>
        <end position="69"/>
    </location>
</feature>
<feature type="domain" description="RING-type" evidence="10">
    <location>
        <begin position="604"/>
        <end position="650"/>
    </location>
</feature>
<keyword evidence="5 8" id="KW-0442">Lipid degradation</keyword>
<dbReference type="Pfam" id="PF01734">
    <property type="entry name" value="Patatin"/>
    <property type="match status" value="1"/>
</dbReference>
<feature type="active site" description="Nucleophile" evidence="8">
    <location>
        <position position="709"/>
    </location>
</feature>
<evidence type="ECO:0000256" key="8">
    <source>
        <dbReference type="PROSITE-ProRule" id="PRU01161"/>
    </source>
</evidence>
<dbReference type="SUPFAM" id="SSF52151">
    <property type="entry name" value="FabD/lysophospholipase-like"/>
    <property type="match status" value="1"/>
</dbReference>
<feature type="short sequence motif" description="GXGXXG" evidence="8">
    <location>
        <begin position="673"/>
        <end position="678"/>
    </location>
</feature>
<accession>A0A401KLD4</accession>
<evidence type="ECO:0000256" key="4">
    <source>
        <dbReference type="ARBA" id="ARBA00022833"/>
    </source>
</evidence>
<dbReference type="Gene3D" id="3.40.1090.10">
    <property type="entry name" value="Cytosolic phospholipase A2 catalytic domain"/>
    <property type="match status" value="1"/>
</dbReference>
<dbReference type="InterPro" id="IPR017907">
    <property type="entry name" value="Znf_RING_CS"/>
</dbReference>
<evidence type="ECO:0000313" key="13">
    <source>
        <dbReference type="Proteomes" id="UP000286921"/>
    </source>
</evidence>
<dbReference type="AlphaFoldDB" id="A0A401KLD4"/>
<dbReference type="Proteomes" id="UP000286921">
    <property type="component" value="Unassembled WGS sequence"/>
</dbReference>
<evidence type="ECO:0000256" key="3">
    <source>
        <dbReference type="ARBA" id="ARBA00022801"/>
    </source>
</evidence>
<dbReference type="SUPFAM" id="SSF57850">
    <property type="entry name" value="RING/U-box"/>
    <property type="match status" value="1"/>
</dbReference>
<dbReference type="PANTHER" id="PTHR24185">
    <property type="entry name" value="CALCIUM-INDEPENDENT PHOSPHOLIPASE A2-GAMMA"/>
    <property type="match status" value="1"/>
</dbReference>
<dbReference type="PANTHER" id="PTHR24185:SF1">
    <property type="entry name" value="CALCIUM-INDEPENDENT PHOSPHOLIPASE A2-GAMMA"/>
    <property type="match status" value="1"/>
</dbReference>
<evidence type="ECO:0000256" key="9">
    <source>
        <dbReference type="SAM" id="MobiDB-lite"/>
    </source>
</evidence>
<evidence type="ECO:0000256" key="7">
    <source>
        <dbReference type="PROSITE-ProRule" id="PRU00175"/>
    </source>
</evidence>
<feature type="region of interest" description="Disordered" evidence="9">
    <location>
        <begin position="92"/>
        <end position="115"/>
    </location>
</feature>
<feature type="active site" description="Proton acceptor" evidence="8">
    <location>
        <position position="864"/>
    </location>
</feature>
<feature type="domain" description="PNPLA" evidence="11">
    <location>
        <begin position="669"/>
        <end position="877"/>
    </location>
</feature>
<evidence type="ECO:0000259" key="11">
    <source>
        <dbReference type="PROSITE" id="PS51635"/>
    </source>
</evidence>
<dbReference type="GO" id="GO:0046486">
    <property type="term" value="P:glycerolipid metabolic process"/>
    <property type="evidence" value="ECO:0007669"/>
    <property type="project" value="UniProtKB-ARBA"/>
</dbReference>
<name>A0A401KLD4_ASPAW</name>
<feature type="region of interest" description="Disordered" evidence="9">
    <location>
        <begin position="1"/>
        <end position="80"/>
    </location>
</feature>
<feature type="domain" description="RING-type" evidence="10">
    <location>
        <begin position="122"/>
        <end position="173"/>
    </location>
</feature>
<dbReference type="InterPro" id="IPR013083">
    <property type="entry name" value="Znf_RING/FYVE/PHD"/>
</dbReference>
<keyword evidence="3 8" id="KW-0378">Hydrolase</keyword>
<reference evidence="12 13" key="1">
    <citation type="submission" date="2016-09" db="EMBL/GenBank/DDBJ databases">
        <title>Aspergillus awamori IFM 58123T.</title>
        <authorList>
            <person name="Kusuya Y."/>
            <person name="Shimizu M."/>
            <person name="Takahashi H."/>
            <person name="Yaguchi T."/>
        </authorList>
    </citation>
    <scope>NUCLEOTIDE SEQUENCE [LARGE SCALE GENOMIC DNA]</scope>
    <source>
        <strain evidence="12 13">IFM 58123</strain>
    </source>
</reference>
<dbReference type="GO" id="GO:0008270">
    <property type="term" value="F:zinc ion binding"/>
    <property type="evidence" value="ECO:0007669"/>
    <property type="project" value="UniProtKB-KW"/>
</dbReference>
<keyword evidence="2 7" id="KW-0863">Zinc-finger</keyword>
<dbReference type="CDD" id="cd07199">
    <property type="entry name" value="Pat17_PNPLA8_PNPLA9_like"/>
    <property type="match status" value="1"/>
</dbReference>
<sequence length="1176" mass="129509">MRVSKKGRGKLSSGPKRQPSRISHDHELRPLSLHSEPDDRARPEHNDSPATVQVVIPPSYTDTTHSTAPSGALEGLTTTDATRLGSRLLTKRSTTLQDPQNSCSGECSHTSSTRPGSRPFTCVFCLESHVDSLVAVLCGHVFHRACLEEYVKRTYESQAQETQLVRVTCPSCRAACVGYADKSAADHTQGPVFTLEPRRAWTIGMEGTAWLALVAEEAGASLLYDATRPRQLTAASTPRRPSQAALVCFLGRSRKDRALRYLFPDNPSRKVGGFNLRVDHRTWPTERPILFADGDPLRDCQLPDTELLARDEPIPITWSSDPALPLQDVIVARCLLPFAHVTCIFAADLGGLPSVRCLLKRWAVAGRDATRPSLQTRIIVLVDADEVSESDGQALFQQLDGSELYASVHLLPVSRGDVLSDEARYRPVKEEILKALDWATRERVTTQTSFLACHLARFLEGAIRHTAQDHQKPFDLIAAGRPQPRPAEWAACIGDFLEQTQAIGSETQDRLLASSLLLDAYPPDTHGFHPRDLFRQRYRQPCLDALRGVACSAAATARADSIESRLVDAHACLLDQDVIPLALHVQHLIEWRAIFERLHCNRTCLGCLLCRPQHPLACGHALCDRCIERYGRPAPRRESAFVIETCPLCQAPCVTSVVLLPPTAAVRALAVDGGGVRGVIPIRILLGLQLILGPKCSLPGLIDVAFGTSAGGLIILDIFAKHRSVTECLEAFQRLLFHFFQGPPCSRLFSWPRRMIRSALGRGLYDANELESLLRAHYSDTQRLFSPESRSETKVAVTTTTEDGTALVTNYKAATLRPRNVGYRSVLAKTPEEEPLLWQSARATSAVPLLFRPLVLPALGACWDGGLRHNNPVALCRQELQYMWSWQPPLGILISIGTGTRGSRANSPGPERSCAPAPRSHFVWPVLRSFLETMDGKTLWDRFRNQAAAADQDALSRLDICLAGSEPRLDAAHAMDDLIRQTVEQGVGSQGRQCLLRLLAQSLFFELVSVPERETGTPSYWCVGTIRCRVPGEVFLTAIRRVEACQMDYVVGGKPLGISVTDGATCARCGRYCVPVRFRARRLSDTVSLSLRLDDGRQVPVGGFPNPMDWFLGRQGLSLADGVTDPGAASRDECVACERRLALRRGLRVTRLKARRMVQIAHATACAAEEAQVTYE</sequence>
<dbReference type="InterPro" id="IPR001841">
    <property type="entry name" value="Znf_RING"/>
</dbReference>
<dbReference type="EMBL" id="BDHI01000004">
    <property type="protein sequence ID" value="GCB20083.1"/>
    <property type="molecule type" value="Genomic_DNA"/>
</dbReference>
<organism evidence="12 13">
    <name type="scientific">Aspergillus awamori</name>
    <name type="common">Black koji mold</name>
    <dbReference type="NCBI Taxonomy" id="105351"/>
    <lineage>
        <taxon>Eukaryota</taxon>
        <taxon>Fungi</taxon>
        <taxon>Dikarya</taxon>
        <taxon>Ascomycota</taxon>
        <taxon>Pezizomycotina</taxon>
        <taxon>Eurotiomycetes</taxon>
        <taxon>Eurotiomycetidae</taxon>
        <taxon>Eurotiales</taxon>
        <taxon>Aspergillaceae</taxon>
        <taxon>Aspergillus</taxon>
    </lineage>
</organism>
<keyword evidence="6 8" id="KW-0443">Lipid metabolism</keyword>
<evidence type="ECO:0000256" key="5">
    <source>
        <dbReference type="ARBA" id="ARBA00022963"/>
    </source>
</evidence>
<dbReference type="GO" id="GO:0019369">
    <property type="term" value="P:arachidonate metabolic process"/>
    <property type="evidence" value="ECO:0007669"/>
    <property type="project" value="TreeGrafter"/>
</dbReference>
<evidence type="ECO:0000256" key="6">
    <source>
        <dbReference type="ARBA" id="ARBA00023098"/>
    </source>
</evidence>
<dbReference type="PROSITE" id="PS50089">
    <property type="entry name" value="ZF_RING_2"/>
    <property type="match status" value="2"/>
</dbReference>
<dbReference type="GO" id="GO:0016042">
    <property type="term" value="P:lipid catabolic process"/>
    <property type="evidence" value="ECO:0007669"/>
    <property type="project" value="UniProtKB-UniRule"/>
</dbReference>
<dbReference type="CDD" id="cd16448">
    <property type="entry name" value="RING-H2"/>
    <property type="match status" value="1"/>
</dbReference>
<dbReference type="GO" id="GO:0016020">
    <property type="term" value="C:membrane"/>
    <property type="evidence" value="ECO:0007669"/>
    <property type="project" value="TreeGrafter"/>
</dbReference>
<dbReference type="Pfam" id="PF13639">
    <property type="entry name" value="zf-RING_2"/>
    <property type="match status" value="1"/>
</dbReference>
<gene>
    <name evidence="12" type="ORF">AAWM_02968</name>
</gene>
<dbReference type="Gene3D" id="3.30.40.10">
    <property type="entry name" value="Zinc/RING finger domain, C3HC4 (zinc finger)"/>
    <property type="match status" value="1"/>
</dbReference>
<dbReference type="SMART" id="SM00184">
    <property type="entry name" value="RING"/>
    <property type="match status" value="2"/>
</dbReference>
<dbReference type="InterPro" id="IPR016035">
    <property type="entry name" value="Acyl_Trfase/lysoPLipase"/>
</dbReference>
<feature type="compositionally biased region" description="Basic and acidic residues" evidence="9">
    <location>
        <begin position="22"/>
        <end position="47"/>
    </location>
</feature>
<evidence type="ECO:0000259" key="10">
    <source>
        <dbReference type="PROSITE" id="PS50089"/>
    </source>
</evidence>
<comment type="caution">
    <text evidence="12">The sequence shown here is derived from an EMBL/GenBank/DDBJ whole genome shotgun (WGS) entry which is preliminary data.</text>
</comment>
<protein>
    <submittedName>
        <fullName evidence="12">85/88 kDa calcium-independent phospholipase A2</fullName>
    </submittedName>
</protein>
<dbReference type="PROSITE" id="PS00518">
    <property type="entry name" value="ZF_RING_1"/>
    <property type="match status" value="1"/>
</dbReference>
<feature type="short sequence motif" description="GXSXG" evidence="8">
    <location>
        <begin position="707"/>
        <end position="711"/>
    </location>
</feature>
<proteinExistence type="predicted"/>
<keyword evidence="1" id="KW-0479">Metal-binding</keyword>
<dbReference type="GO" id="GO:0047499">
    <property type="term" value="F:calcium-independent phospholipase A2 activity"/>
    <property type="evidence" value="ECO:0007669"/>
    <property type="project" value="TreeGrafter"/>
</dbReference>
<dbReference type="InterPro" id="IPR002641">
    <property type="entry name" value="PNPLA_dom"/>
</dbReference>
<feature type="short sequence motif" description="DGA/G" evidence="8">
    <location>
        <begin position="864"/>
        <end position="866"/>
    </location>
</feature>
<dbReference type="PROSITE" id="PS51635">
    <property type="entry name" value="PNPLA"/>
    <property type="match status" value="1"/>
</dbReference>
<evidence type="ECO:0000256" key="1">
    <source>
        <dbReference type="ARBA" id="ARBA00022723"/>
    </source>
</evidence>
<evidence type="ECO:0000256" key="2">
    <source>
        <dbReference type="ARBA" id="ARBA00022771"/>
    </source>
</evidence>
<keyword evidence="4" id="KW-0862">Zinc</keyword>
<dbReference type="STRING" id="105351.A0A401KLD4"/>
<keyword evidence="13" id="KW-1185">Reference proteome</keyword>
<evidence type="ECO:0000313" key="12">
    <source>
        <dbReference type="EMBL" id="GCB20083.1"/>
    </source>
</evidence>